<name>A0A0L8H557_OCTBM</name>
<dbReference type="AlphaFoldDB" id="A0A0L8H557"/>
<sequence>MNMCLCMSTCIHVLDPDKPSNPCCMTEGLKHPFTESTNLTHPILNTILSPTLLHTNHWHHSLPSPRSLFLPPQYSLQCYCLHHHALTIYLSQPS</sequence>
<reference evidence="1" key="1">
    <citation type="submission" date="2015-07" db="EMBL/GenBank/DDBJ databases">
        <title>MeaNS - Measles Nucleotide Surveillance Program.</title>
        <authorList>
            <person name="Tran T."/>
            <person name="Druce J."/>
        </authorList>
    </citation>
    <scope>NUCLEOTIDE SEQUENCE</scope>
    <source>
        <strain evidence="1">UCB-OBI-ISO-001</strain>
        <tissue evidence="1">Gonad</tissue>
    </source>
</reference>
<dbReference type="EMBL" id="KQ419338">
    <property type="protein sequence ID" value="KOF83910.1"/>
    <property type="molecule type" value="Genomic_DNA"/>
</dbReference>
<protein>
    <submittedName>
        <fullName evidence="1">Uncharacterized protein</fullName>
    </submittedName>
</protein>
<accession>A0A0L8H557</accession>
<proteinExistence type="predicted"/>
<organism evidence="1">
    <name type="scientific">Octopus bimaculoides</name>
    <name type="common">California two-spotted octopus</name>
    <dbReference type="NCBI Taxonomy" id="37653"/>
    <lineage>
        <taxon>Eukaryota</taxon>
        <taxon>Metazoa</taxon>
        <taxon>Spiralia</taxon>
        <taxon>Lophotrochozoa</taxon>
        <taxon>Mollusca</taxon>
        <taxon>Cephalopoda</taxon>
        <taxon>Coleoidea</taxon>
        <taxon>Octopodiformes</taxon>
        <taxon>Octopoda</taxon>
        <taxon>Incirrata</taxon>
        <taxon>Octopodidae</taxon>
        <taxon>Octopus</taxon>
    </lineage>
</organism>
<gene>
    <name evidence="1" type="ORF">OCBIM_22023009mg</name>
</gene>
<evidence type="ECO:0000313" key="1">
    <source>
        <dbReference type="EMBL" id="KOF83910.1"/>
    </source>
</evidence>